<feature type="transmembrane region" description="Helical" evidence="2">
    <location>
        <begin position="27"/>
        <end position="48"/>
    </location>
</feature>
<name>A0AA85IZQ5_TRIRE</name>
<evidence type="ECO:0000313" key="3">
    <source>
        <dbReference type="Proteomes" id="UP000050795"/>
    </source>
</evidence>
<feature type="transmembrane region" description="Helical" evidence="2">
    <location>
        <begin position="107"/>
        <end position="127"/>
    </location>
</feature>
<reference evidence="4" key="2">
    <citation type="submission" date="2023-11" db="UniProtKB">
        <authorList>
            <consortium name="WormBaseParasite"/>
        </authorList>
    </citation>
    <scope>IDENTIFICATION</scope>
</reference>
<feature type="region of interest" description="Disordered" evidence="1">
    <location>
        <begin position="211"/>
        <end position="247"/>
    </location>
</feature>
<evidence type="ECO:0000313" key="4">
    <source>
        <dbReference type="WBParaSite" id="TREG1_120120.1"/>
    </source>
</evidence>
<reference evidence="3" key="1">
    <citation type="submission" date="2022-06" db="EMBL/GenBank/DDBJ databases">
        <authorList>
            <person name="Berger JAMES D."/>
            <person name="Berger JAMES D."/>
        </authorList>
    </citation>
    <scope>NUCLEOTIDE SEQUENCE [LARGE SCALE GENOMIC DNA]</scope>
</reference>
<keyword evidence="2" id="KW-1133">Transmembrane helix</keyword>
<dbReference type="Proteomes" id="UP000050795">
    <property type="component" value="Unassembled WGS sequence"/>
</dbReference>
<proteinExistence type="predicted"/>
<accession>A0AA85IZQ5</accession>
<sequence>MQNKSQIYSNSNNTKSRSKHPKRCSLIIYHISTVMLFIGIIVTIIGLATSRLFHVYIYDHRNPAKFHHVHIPVGLFSISTHVTWLSMEKAVLPYNLEISDSRWTLAGTMSLIGLLTAIGAFIVHIIMTRCKANHKWSNVLIEVLLLLAAVMCILVGLSLAETEIEYIHDHGDADLTQMLLSNRLLGTKPPPSSSSGAVAAAAVGDGYTNQLNKNDNNNNNANTISVSDNSAVSGSSTTTGTNSRDTNSDLLSSNGEFALFLTPPLSSFFLLISANFIYLLSFLGVLTYFVRLCEKADEDRKHMRSAETSRA</sequence>
<evidence type="ECO:0000256" key="1">
    <source>
        <dbReference type="SAM" id="MobiDB-lite"/>
    </source>
</evidence>
<feature type="transmembrane region" description="Helical" evidence="2">
    <location>
        <begin position="139"/>
        <end position="160"/>
    </location>
</feature>
<organism evidence="3 4">
    <name type="scientific">Trichobilharzia regenti</name>
    <name type="common">Nasal bird schistosome</name>
    <dbReference type="NCBI Taxonomy" id="157069"/>
    <lineage>
        <taxon>Eukaryota</taxon>
        <taxon>Metazoa</taxon>
        <taxon>Spiralia</taxon>
        <taxon>Lophotrochozoa</taxon>
        <taxon>Platyhelminthes</taxon>
        <taxon>Trematoda</taxon>
        <taxon>Digenea</taxon>
        <taxon>Strigeidida</taxon>
        <taxon>Schistosomatoidea</taxon>
        <taxon>Schistosomatidae</taxon>
        <taxon>Trichobilharzia</taxon>
    </lineage>
</organism>
<dbReference type="AlphaFoldDB" id="A0AA85IZQ5"/>
<keyword evidence="2" id="KW-0812">Transmembrane</keyword>
<keyword evidence="2" id="KW-0472">Membrane</keyword>
<evidence type="ECO:0000256" key="2">
    <source>
        <dbReference type="SAM" id="Phobius"/>
    </source>
</evidence>
<keyword evidence="3" id="KW-1185">Reference proteome</keyword>
<feature type="transmembrane region" description="Helical" evidence="2">
    <location>
        <begin position="268"/>
        <end position="290"/>
    </location>
</feature>
<dbReference type="WBParaSite" id="TREG1_120120.1">
    <property type="protein sequence ID" value="TREG1_120120.1"/>
    <property type="gene ID" value="TREG1_120120"/>
</dbReference>
<protein>
    <submittedName>
        <fullName evidence="4">Uncharacterized protein</fullName>
    </submittedName>
</protein>